<dbReference type="PANTHER" id="PTHR35529:SF2">
    <property type="entry name" value="SPORULATION PROTEIN YTAF-RELATED"/>
    <property type="match status" value="1"/>
</dbReference>
<reference evidence="7" key="1">
    <citation type="journal article" date="2019" name="Int. J. Syst. Evol. Microbiol.">
        <title>The Global Catalogue of Microorganisms (GCM) 10K type strain sequencing project: providing services to taxonomists for standard genome sequencing and annotation.</title>
        <authorList>
            <consortium name="The Broad Institute Genomics Platform"/>
            <consortium name="The Broad Institute Genome Sequencing Center for Infectious Disease"/>
            <person name="Wu L."/>
            <person name="Ma J."/>
        </authorList>
    </citation>
    <scope>NUCLEOTIDE SEQUENCE [LARGE SCALE GENOMIC DNA]</scope>
    <source>
        <strain evidence="7">CCM 8749</strain>
    </source>
</reference>
<evidence type="ECO:0000256" key="1">
    <source>
        <dbReference type="ARBA" id="ARBA00022475"/>
    </source>
</evidence>
<evidence type="ECO:0000256" key="5">
    <source>
        <dbReference type="SAM" id="Phobius"/>
    </source>
</evidence>
<gene>
    <name evidence="6" type="primary">ytaF</name>
    <name evidence="6" type="ORF">ACFPXP_00920</name>
</gene>
<keyword evidence="2 5" id="KW-0812">Transmembrane</keyword>
<evidence type="ECO:0000313" key="7">
    <source>
        <dbReference type="Proteomes" id="UP001596250"/>
    </source>
</evidence>
<sequence length="222" mass="23846">MASFISLAVLAFAVSLDGFSVGITYGMRNIRTPLFSIAIICACSGVLIFFSMQLGSVMLRFISGDVAKVIGAAILIMIGLWSIVQMWMQNRSPAEHDVVKVQEKGRGEPSTLLHFEIKKLGLVIEILRKPSEADLDRSGNISAMEAAWLGVALSLDAVGAGIGAALISLPALYTSLLIAITCGFFLWTGLKVGSWASRLGWMKRMSLLPGLILIILGISKLF</sequence>
<evidence type="ECO:0000256" key="4">
    <source>
        <dbReference type="ARBA" id="ARBA00023136"/>
    </source>
</evidence>
<dbReference type="RefSeq" id="WP_379891545.1">
    <property type="nucleotide sequence ID" value="NZ_CBCSCT010000084.1"/>
</dbReference>
<comment type="caution">
    <text evidence="6">The sequence shown here is derived from an EMBL/GenBank/DDBJ whole genome shotgun (WGS) entry which is preliminary data.</text>
</comment>
<name>A0ABW1IJ66_9BACL</name>
<dbReference type="InterPro" id="IPR003810">
    <property type="entry name" value="Mntp/YtaF"/>
</dbReference>
<dbReference type="EMBL" id="JBHSQV010000005">
    <property type="protein sequence ID" value="MFC5985066.1"/>
    <property type="molecule type" value="Genomic_DNA"/>
</dbReference>
<keyword evidence="1" id="KW-1003">Cell membrane</keyword>
<organism evidence="6 7">
    <name type="scientific">Marinicrinis lubricantis</name>
    <dbReference type="NCBI Taxonomy" id="2086470"/>
    <lineage>
        <taxon>Bacteria</taxon>
        <taxon>Bacillati</taxon>
        <taxon>Bacillota</taxon>
        <taxon>Bacilli</taxon>
        <taxon>Bacillales</taxon>
        <taxon>Paenibacillaceae</taxon>
    </lineage>
</organism>
<keyword evidence="7" id="KW-1185">Reference proteome</keyword>
<protein>
    <submittedName>
        <fullName evidence="6">Sporulation membrane protein YtaF</fullName>
    </submittedName>
</protein>
<dbReference type="PANTHER" id="PTHR35529">
    <property type="entry name" value="MANGANESE EFFLUX PUMP MNTP-RELATED"/>
    <property type="match status" value="1"/>
</dbReference>
<keyword evidence="4 5" id="KW-0472">Membrane</keyword>
<accession>A0ABW1IJ66</accession>
<feature type="transmembrane region" description="Helical" evidence="5">
    <location>
        <begin position="34"/>
        <end position="54"/>
    </location>
</feature>
<feature type="transmembrane region" description="Helical" evidence="5">
    <location>
        <begin position="146"/>
        <end position="167"/>
    </location>
</feature>
<dbReference type="InterPro" id="IPR014205">
    <property type="entry name" value="Spore_YtaF"/>
</dbReference>
<evidence type="ECO:0000256" key="2">
    <source>
        <dbReference type="ARBA" id="ARBA00022692"/>
    </source>
</evidence>
<evidence type="ECO:0000313" key="6">
    <source>
        <dbReference type="EMBL" id="MFC5985066.1"/>
    </source>
</evidence>
<keyword evidence="3 5" id="KW-1133">Transmembrane helix</keyword>
<evidence type="ECO:0000256" key="3">
    <source>
        <dbReference type="ARBA" id="ARBA00022989"/>
    </source>
</evidence>
<feature type="transmembrane region" description="Helical" evidence="5">
    <location>
        <begin position="66"/>
        <end position="84"/>
    </location>
</feature>
<proteinExistence type="predicted"/>
<dbReference type="NCBIfam" id="TIGR02840">
    <property type="entry name" value="spore_YtaF"/>
    <property type="match status" value="1"/>
</dbReference>
<dbReference type="Pfam" id="PF02659">
    <property type="entry name" value="Mntp"/>
    <property type="match status" value="2"/>
</dbReference>
<dbReference type="Proteomes" id="UP001596250">
    <property type="component" value="Unassembled WGS sequence"/>
</dbReference>
<feature type="transmembrane region" description="Helical" evidence="5">
    <location>
        <begin position="6"/>
        <end position="27"/>
    </location>
</feature>
<feature type="transmembrane region" description="Helical" evidence="5">
    <location>
        <begin position="173"/>
        <end position="193"/>
    </location>
</feature>